<feature type="transmembrane region" description="Helical" evidence="1">
    <location>
        <begin position="70"/>
        <end position="97"/>
    </location>
</feature>
<sequence length="223" mass="26389">MDPNQYFSRFRLWQLQFIYSEHNRLCGYIIRTDRAKWSMALCQFVIVGIPMNVCFMCVLIFGHPSASERLLYIFITVIHTFSMILPTASLAHVSYYIKGILPSISRSIPYLSHLRLKLKFDEHYGQLMHGEQYCFTFGYMGSVTYTTLSKALNSNHSSSRHTLRMFLGIRQFSYGQIKQLVERRNDRRLRLLHRLELTIIIIMIIRSMAIILMLRWPDTFPLY</sequence>
<evidence type="ECO:0000313" key="2">
    <source>
        <dbReference type="EMBL" id="OTF77977.1"/>
    </source>
</evidence>
<evidence type="ECO:0000256" key="1">
    <source>
        <dbReference type="SAM" id="Phobius"/>
    </source>
</evidence>
<dbReference type="EMBL" id="MUJZ01030088">
    <property type="protein sequence ID" value="OTF77977.1"/>
    <property type="molecule type" value="Genomic_DNA"/>
</dbReference>
<keyword evidence="3" id="KW-1185">Reference proteome</keyword>
<feature type="non-terminal residue" evidence="2">
    <location>
        <position position="223"/>
    </location>
</feature>
<dbReference type="AlphaFoldDB" id="A0A1Y3BCQ8"/>
<comment type="caution">
    <text evidence="2">The sequence shown here is derived from an EMBL/GenBank/DDBJ whole genome shotgun (WGS) entry which is preliminary data.</text>
</comment>
<feature type="transmembrane region" description="Helical" evidence="1">
    <location>
        <begin position="40"/>
        <end position="64"/>
    </location>
</feature>
<feature type="transmembrane region" description="Helical" evidence="1">
    <location>
        <begin position="197"/>
        <end position="216"/>
    </location>
</feature>
<keyword evidence="1" id="KW-1133">Transmembrane helix</keyword>
<gene>
    <name evidence="2" type="ORF">BLA29_007356</name>
</gene>
<organism evidence="2 3">
    <name type="scientific">Euroglyphus maynei</name>
    <name type="common">Mayne's house dust mite</name>
    <dbReference type="NCBI Taxonomy" id="6958"/>
    <lineage>
        <taxon>Eukaryota</taxon>
        <taxon>Metazoa</taxon>
        <taxon>Ecdysozoa</taxon>
        <taxon>Arthropoda</taxon>
        <taxon>Chelicerata</taxon>
        <taxon>Arachnida</taxon>
        <taxon>Acari</taxon>
        <taxon>Acariformes</taxon>
        <taxon>Sarcoptiformes</taxon>
        <taxon>Astigmata</taxon>
        <taxon>Psoroptidia</taxon>
        <taxon>Analgoidea</taxon>
        <taxon>Pyroglyphidae</taxon>
        <taxon>Pyroglyphinae</taxon>
        <taxon>Euroglyphus</taxon>
    </lineage>
</organism>
<proteinExistence type="predicted"/>
<protein>
    <submittedName>
        <fullName evidence="2">Uncharacterized protein</fullName>
    </submittedName>
</protein>
<dbReference type="Proteomes" id="UP000194236">
    <property type="component" value="Unassembled WGS sequence"/>
</dbReference>
<reference evidence="2 3" key="1">
    <citation type="submission" date="2017-03" db="EMBL/GenBank/DDBJ databases">
        <title>Genome Survey of Euroglyphus maynei.</title>
        <authorList>
            <person name="Arlian L.G."/>
            <person name="Morgan M.S."/>
            <person name="Rider S.D."/>
        </authorList>
    </citation>
    <scope>NUCLEOTIDE SEQUENCE [LARGE SCALE GENOMIC DNA]</scope>
    <source>
        <strain evidence="2">Arlian Lab</strain>
        <tissue evidence="2">Whole body</tissue>
    </source>
</reference>
<keyword evidence="1" id="KW-0472">Membrane</keyword>
<evidence type="ECO:0000313" key="3">
    <source>
        <dbReference type="Proteomes" id="UP000194236"/>
    </source>
</evidence>
<dbReference type="OrthoDB" id="6527980at2759"/>
<accession>A0A1Y3BCQ8</accession>
<keyword evidence="1" id="KW-0812">Transmembrane</keyword>
<name>A0A1Y3BCQ8_EURMA</name>